<dbReference type="Proteomes" id="UP001367676">
    <property type="component" value="Unassembled WGS sequence"/>
</dbReference>
<protein>
    <recommendedName>
        <fullName evidence="3">Mitochondrial ATP synthase regulatory component factor B</fullName>
    </recommendedName>
</protein>
<evidence type="ECO:0000313" key="2">
    <source>
        <dbReference type="Proteomes" id="UP001367676"/>
    </source>
</evidence>
<sequence length="294" mass="33416">MLSTSGKRFTFSRTSPGISFVCKRHLTLEEFAQKCKLITTKRQNVNKSSTEDGKPKFQDPLEFRNVGEFKKFLFWERGDAKWDLNLFNKNSILRGVRADTVMGTMKNIVVKSKVKDQSYNPARVEALGPDLAAAHFIVCRGGAVKFVGEDKFIRSGLNKSNEVLPNYKDPNYKVEAIDFGKGDFVYEAISNLTDLKYLSWVSFKNCKYVDNWFLDYLSAVAPTVEYIDLTGCQKIDHYGLSCLYRFKRLKCVNVENVSQTTVFNLACLTMEAEISDFLFIGLKLKPSPKSAFNA</sequence>
<dbReference type="AlphaFoldDB" id="A0AAN9TI03"/>
<dbReference type="SUPFAM" id="SSF52047">
    <property type="entry name" value="RNI-like"/>
    <property type="match status" value="1"/>
</dbReference>
<reference evidence="1 2" key="1">
    <citation type="submission" date="2024-03" db="EMBL/GenBank/DDBJ databases">
        <title>Adaptation during the transition from Ophiocordyceps entomopathogen to insect associate is accompanied by gene loss and intensified selection.</title>
        <authorList>
            <person name="Ward C.M."/>
            <person name="Onetto C.A."/>
            <person name="Borneman A.R."/>
        </authorList>
    </citation>
    <scope>NUCLEOTIDE SEQUENCE [LARGE SCALE GENOMIC DNA]</scope>
    <source>
        <strain evidence="1">AWRI1</strain>
        <tissue evidence="1">Single Adult Female</tissue>
    </source>
</reference>
<accession>A0AAN9TI03</accession>
<evidence type="ECO:0008006" key="3">
    <source>
        <dbReference type="Google" id="ProtNLM"/>
    </source>
</evidence>
<name>A0AAN9TI03_9HEMI</name>
<dbReference type="EMBL" id="JBBCAQ010000028">
    <property type="protein sequence ID" value="KAK7585835.1"/>
    <property type="molecule type" value="Genomic_DNA"/>
</dbReference>
<dbReference type="Gene3D" id="3.80.10.10">
    <property type="entry name" value="Ribonuclease Inhibitor"/>
    <property type="match status" value="1"/>
</dbReference>
<evidence type="ECO:0000313" key="1">
    <source>
        <dbReference type="EMBL" id="KAK7585835.1"/>
    </source>
</evidence>
<comment type="caution">
    <text evidence="1">The sequence shown here is derived from an EMBL/GenBank/DDBJ whole genome shotgun (WGS) entry which is preliminary data.</text>
</comment>
<gene>
    <name evidence="1" type="ORF">V9T40_000014</name>
</gene>
<dbReference type="InterPro" id="IPR032675">
    <property type="entry name" value="LRR_dom_sf"/>
</dbReference>
<organism evidence="1 2">
    <name type="scientific">Parthenolecanium corni</name>
    <dbReference type="NCBI Taxonomy" id="536013"/>
    <lineage>
        <taxon>Eukaryota</taxon>
        <taxon>Metazoa</taxon>
        <taxon>Ecdysozoa</taxon>
        <taxon>Arthropoda</taxon>
        <taxon>Hexapoda</taxon>
        <taxon>Insecta</taxon>
        <taxon>Pterygota</taxon>
        <taxon>Neoptera</taxon>
        <taxon>Paraneoptera</taxon>
        <taxon>Hemiptera</taxon>
        <taxon>Sternorrhyncha</taxon>
        <taxon>Coccoidea</taxon>
        <taxon>Coccidae</taxon>
        <taxon>Parthenolecanium</taxon>
    </lineage>
</organism>
<keyword evidence="2" id="KW-1185">Reference proteome</keyword>
<proteinExistence type="predicted"/>